<dbReference type="GO" id="GO:0016655">
    <property type="term" value="F:oxidoreductase activity, acting on NAD(P)H, quinone or similar compound as acceptor"/>
    <property type="evidence" value="ECO:0007669"/>
    <property type="project" value="InterPro"/>
</dbReference>
<dbReference type="Proteomes" id="UP000182598">
    <property type="component" value="Unassembled WGS sequence"/>
</dbReference>
<evidence type="ECO:0000259" key="7">
    <source>
        <dbReference type="Pfam" id="PF02525"/>
    </source>
</evidence>
<organism evidence="8 9">
    <name type="scientific">Pseudidiomarina woesei</name>
    <dbReference type="NCBI Taxonomy" id="1381080"/>
    <lineage>
        <taxon>Bacteria</taxon>
        <taxon>Pseudomonadati</taxon>
        <taxon>Pseudomonadota</taxon>
        <taxon>Gammaproteobacteria</taxon>
        <taxon>Alteromonadales</taxon>
        <taxon>Idiomarinaceae</taxon>
        <taxon>Pseudidiomarina</taxon>
    </lineage>
</organism>
<comment type="function">
    <text evidence="6">Quinone reductase that provides resistance to thiol-specific stress caused by electrophilic quinones.</text>
</comment>
<comment type="catalytic activity">
    <reaction evidence="6">
        <text>2 a quinone + NADH + H(+) = 2 a 1,4-benzosemiquinone + NAD(+)</text>
        <dbReference type="Rhea" id="RHEA:65952"/>
        <dbReference type="ChEBI" id="CHEBI:15378"/>
        <dbReference type="ChEBI" id="CHEBI:57540"/>
        <dbReference type="ChEBI" id="CHEBI:57945"/>
        <dbReference type="ChEBI" id="CHEBI:132124"/>
        <dbReference type="ChEBI" id="CHEBI:134225"/>
    </reaction>
</comment>
<dbReference type="RefSeq" id="WP_055438753.1">
    <property type="nucleotide sequence ID" value="NZ_CYHB01000002.1"/>
</dbReference>
<evidence type="ECO:0000313" key="8">
    <source>
        <dbReference type="EMBL" id="CUA85046.1"/>
    </source>
</evidence>
<dbReference type="SUPFAM" id="SSF52218">
    <property type="entry name" value="Flavoproteins"/>
    <property type="match status" value="1"/>
</dbReference>
<evidence type="ECO:0000256" key="2">
    <source>
        <dbReference type="ARBA" id="ARBA00022643"/>
    </source>
</evidence>
<keyword evidence="9" id="KW-1185">Reference proteome</keyword>
<evidence type="ECO:0000313" key="9">
    <source>
        <dbReference type="Proteomes" id="UP000182598"/>
    </source>
</evidence>
<dbReference type="PANTHER" id="PTHR43741">
    <property type="entry name" value="FMN-DEPENDENT NADH-AZOREDUCTASE 1"/>
    <property type="match status" value="1"/>
</dbReference>
<dbReference type="PANTHER" id="PTHR43741:SF4">
    <property type="entry name" value="FMN-DEPENDENT NADH:QUINONE OXIDOREDUCTASE"/>
    <property type="match status" value="1"/>
</dbReference>
<dbReference type="Pfam" id="PF02525">
    <property type="entry name" value="Flavodoxin_2"/>
    <property type="match status" value="1"/>
</dbReference>
<comment type="cofactor">
    <cofactor evidence="6">
        <name>FMN</name>
        <dbReference type="ChEBI" id="CHEBI:58210"/>
    </cofactor>
    <text evidence="6">Binds 1 FMN per subunit.</text>
</comment>
<evidence type="ECO:0000256" key="4">
    <source>
        <dbReference type="ARBA" id="ARBA00023027"/>
    </source>
</evidence>
<keyword evidence="3 6" id="KW-0560">Oxidoreductase</keyword>
<gene>
    <name evidence="6" type="primary">azoR</name>
    <name evidence="8" type="ORF">Ga0061064_1091</name>
</gene>
<keyword evidence="2 6" id="KW-0288">FMN</keyword>
<dbReference type="AlphaFoldDB" id="A0A0K6H2I3"/>
<name>A0A0K6H2I3_9GAMM</name>
<accession>A0A0K6H2I3</accession>
<dbReference type="HAMAP" id="MF_01216">
    <property type="entry name" value="Azoreductase_type1"/>
    <property type="match status" value="1"/>
</dbReference>
<feature type="domain" description="Flavodoxin-like fold" evidence="7">
    <location>
        <begin position="1"/>
        <end position="184"/>
    </location>
</feature>
<evidence type="ECO:0000256" key="5">
    <source>
        <dbReference type="ARBA" id="ARBA00048542"/>
    </source>
</evidence>
<evidence type="ECO:0000256" key="3">
    <source>
        <dbReference type="ARBA" id="ARBA00023002"/>
    </source>
</evidence>
<sequence length="186" mass="20175">MNILHIDSGIFIEQSVSRKLSRDVVAHLTRNTNAQVTHRDLVVNPVPHLDAETLLAEQNALSEELLAELQAADVLVIGAPMYNFTIPTQLKAWLDRVLKAGVTFKYTEQGSQGLLQGKTAYIASGRGGVYSQGEAAALDHQESYLRHVLAFIGITDVHVVRAEGVNLGDEPRQQALAAAEEAIVAL</sequence>
<dbReference type="GO" id="GO:0009055">
    <property type="term" value="F:electron transfer activity"/>
    <property type="evidence" value="ECO:0007669"/>
    <property type="project" value="UniProtKB-UniRule"/>
</dbReference>
<comment type="catalytic activity">
    <reaction evidence="5">
        <text>N,N-dimethyl-1,4-phenylenediamine + anthranilate + 2 NAD(+) = 2-(4-dimethylaminophenyl)diazenylbenzoate + 2 NADH + 2 H(+)</text>
        <dbReference type="Rhea" id="RHEA:55872"/>
        <dbReference type="ChEBI" id="CHEBI:15378"/>
        <dbReference type="ChEBI" id="CHEBI:15783"/>
        <dbReference type="ChEBI" id="CHEBI:16567"/>
        <dbReference type="ChEBI" id="CHEBI:57540"/>
        <dbReference type="ChEBI" id="CHEBI:57945"/>
        <dbReference type="ChEBI" id="CHEBI:71579"/>
        <dbReference type="EC" id="1.7.1.17"/>
    </reaction>
    <physiologicalReaction direction="right-to-left" evidence="5">
        <dbReference type="Rhea" id="RHEA:55874"/>
    </physiologicalReaction>
</comment>
<reference evidence="9" key="1">
    <citation type="submission" date="2015-08" db="EMBL/GenBank/DDBJ databases">
        <authorList>
            <person name="Varghese N."/>
        </authorList>
    </citation>
    <scope>NUCLEOTIDE SEQUENCE [LARGE SCALE GENOMIC DNA]</scope>
    <source>
        <strain evidence="9">DSM 27808</strain>
    </source>
</reference>
<proteinExistence type="inferred from homology"/>
<dbReference type="InterPro" id="IPR003680">
    <property type="entry name" value="Flavodoxin_fold"/>
</dbReference>
<dbReference type="Gene3D" id="3.40.50.360">
    <property type="match status" value="1"/>
</dbReference>
<protein>
    <recommendedName>
        <fullName evidence="6">FMN dependent NADH:quinone oxidoreductase</fullName>
        <ecNumber evidence="6">1.6.5.-</ecNumber>
    </recommendedName>
    <alternativeName>
        <fullName evidence="6">Azo-dye reductase</fullName>
    </alternativeName>
    <alternativeName>
        <fullName evidence="6">FMN-dependent NADH-azo compound oxidoreductase</fullName>
    </alternativeName>
    <alternativeName>
        <fullName evidence="6">FMN-dependent NADH-azoreductase</fullName>
        <ecNumber evidence="6">1.7.1.17</ecNumber>
    </alternativeName>
</protein>
<evidence type="ECO:0000256" key="6">
    <source>
        <dbReference type="HAMAP-Rule" id="MF_01216"/>
    </source>
</evidence>
<dbReference type="OrthoDB" id="9787136at2"/>
<dbReference type="GO" id="GO:0010181">
    <property type="term" value="F:FMN binding"/>
    <property type="evidence" value="ECO:0007669"/>
    <property type="project" value="UniProtKB-UniRule"/>
</dbReference>
<feature type="binding site" evidence="6">
    <location>
        <begin position="81"/>
        <end position="84"/>
    </location>
    <ligand>
        <name>FMN</name>
        <dbReference type="ChEBI" id="CHEBI:58210"/>
    </ligand>
</feature>
<dbReference type="InterPro" id="IPR029039">
    <property type="entry name" value="Flavoprotein-like_sf"/>
</dbReference>
<dbReference type="InterPro" id="IPR050104">
    <property type="entry name" value="FMN-dep_NADH:Q_OxRdtase_AzoR1"/>
</dbReference>
<keyword evidence="1 6" id="KW-0285">Flavoprotein</keyword>
<evidence type="ECO:0000256" key="1">
    <source>
        <dbReference type="ARBA" id="ARBA00022630"/>
    </source>
</evidence>
<comment type="caution">
    <text evidence="6">Lacks conserved residue(s) required for the propagation of feature annotation.</text>
</comment>
<dbReference type="EC" id="1.7.1.17" evidence="6"/>
<comment type="subunit">
    <text evidence="6">Homodimer.</text>
</comment>
<dbReference type="GO" id="GO:0016652">
    <property type="term" value="F:oxidoreductase activity, acting on NAD(P)H as acceptor"/>
    <property type="evidence" value="ECO:0007669"/>
    <property type="project" value="UniProtKB-UniRule"/>
</dbReference>
<keyword evidence="4 6" id="KW-0520">NAD</keyword>
<comment type="similarity">
    <text evidence="6">Belongs to the azoreductase type 1 family.</text>
</comment>
<dbReference type="EC" id="1.6.5.-" evidence="6"/>
<dbReference type="InterPro" id="IPR023048">
    <property type="entry name" value="NADH:quinone_OxRdtase_FMN_depd"/>
</dbReference>
<feature type="binding site" evidence="6">
    <location>
        <begin position="15"/>
        <end position="17"/>
    </location>
    <ligand>
        <name>FMN</name>
        <dbReference type="ChEBI" id="CHEBI:58210"/>
    </ligand>
</feature>
<dbReference type="EMBL" id="CYHB01000002">
    <property type="protein sequence ID" value="CUA85046.1"/>
    <property type="molecule type" value="Genomic_DNA"/>
</dbReference>
<comment type="function">
    <text evidence="6">Also exhibits azoreductase activity. Catalyzes the reductive cleavage of the azo bond in aromatic azo compounds to the corresponding amines.</text>
</comment>